<dbReference type="Proteomes" id="UP001208570">
    <property type="component" value="Unassembled WGS sequence"/>
</dbReference>
<dbReference type="AlphaFoldDB" id="A0AAD9NEQ5"/>
<keyword evidence="2" id="KW-0597">Phosphoprotein</keyword>
<organism evidence="4 5">
    <name type="scientific">Paralvinella palmiformis</name>
    <dbReference type="NCBI Taxonomy" id="53620"/>
    <lineage>
        <taxon>Eukaryota</taxon>
        <taxon>Metazoa</taxon>
        <taxon>Spiralia</taxon>
        <taxon>Lophotrochozoa</taxon>
        <taxon>Annelida</taxon>
        <taxon>Polychaeta</taxon>
        <taxon>Sedentaria</taxon>
        <taxon>Canalipalpata</taxon>
        <taxon>Terebellida</taxon>
        <taxon>Terebelliformia</taxon>
        <taxon>Alvinellidae</taxon>
        <taxon>Paralvinella</taxon>
    </lineage>
</organism>
<evidence type="ECO:0000313" key="4">
    <source>
        <dbReference type="EMBL" id="KAK2165581.1"/>
    </source>
</evidence>
<proteinExistence type="predicted"/>
<feature type="domain" description="AMP-dependent synthetase/ligase" evidence="3">
    <location>
        <begin position="14"/>
        <end position="83"/>
    </location>
</feature>
<accession>A0AAD9NEQ5</accession>
<dbReference type="PANTHER" id="PTHR44845">
    <property type="entry name" value="CARRIER DOMAIN-CONTAINING PROTEIN"/>
    <property type="match status" value="1"/>
</dbReference>
<evidence type="ECO:0000256" key="1">
    <source>
        <dbReference type="ARBA" id="ARBA00022450"/>
    </source>
</evidence>
<evidence type="ECO:0000259" key="3">
    <source>
        <dbReference type="Pfam" id="PF00501"/>
    </source>
</evidence>
<dbReference type="Gene3D" id="3.40.50.12780">
    <property type="entry name" value="N-terminal domain of ligase-like"/>
    <property type="match status" value="1"/>
</dbReference>
<keyword evidence="5" id="KW-1185">Reference proteome</keyword>
<reference evidence="4" key="1">
    <citation type="journal article" date="2023" name="Mol. Biol. Evol.">
        <title>Third-Generation Sequencing Reveals the Adaptive Role of the Epigenome in Three Deep-Sea Polychaetes.</title>
        <authorList>
            <person name="Perez M."/>
            <person name="Aroh O."/>
            <person name="Sun Y."/>
            <person name="Lan Y."/>
            <person name="Juniper S.K."/>
            <person name="Young C.R."/>
            <person name="Angers B."/>
            <person name="Qian P.Y."/>
        </authorList>
    </citation>
    <scope>NUCLEOTIDE SEQUENCE</scope>
    <source>
        <strain evidence="4">P08H-3</strain>
    </source>
</reference>
<evidence type="ECO:0000256" key="2">
    <source>
        <dbReference type="ARBA" id="ARBA00022553"/>
    </source>
</evidence>
<keyword evidence="1" id="KW-0596">Phosphopantetheine</keyword>
<protein>
    <recommendedName>
        <fullName evidence="3">AMP-dependent synthetase/ligase domain-containing protein</fullName>
    </recommendedName>
</protein>
<evidence type="ECO:0000313" key="5">
    <source>
        <dbReference type="Proteomes" id="UP001208570"/>
    </source>
</evidence>
<dbReference type="PANTHER" id="PTHR44845:SF6">
    <property type="entry name" value="BETA-ALANINE-ACTIVATING ENZYME"/>
    <property type="match status" value="1"/>
</dbReference>
<gene>
    <name evidence="4" type="ORF">LSH36_48g05010</name>
</gene>
<comment type="caution">
    <text evidence="4">The sequence shown here is derived from an EMBL/GenBank/DDBJ whole genome shotgun (WGS) entry which is preliminary data.</text>
</comment>
<dbReference type="SUPFAM" id="SSF56801">
    <property type="entry name" value="Acetyl-CoA synthetase-like"/>
    <property type="match status" value="1"/>
</dbReference>
<name>A0AAD9NEQ5_9ANNE</name>
<dbReference type="InterPro" id="IPR000873">
    <property type="entry name" value="AMP-dep_synth/lig_dom"/>
</dbReference>
<dbReference type="EMBL" id="JAODUP010000048">
    <property type="protein sequence ID" value="KAK2165581.1"/>
    <property type="molecule type" value="Genomic_DNA"/>
</dbReference>
<dbReference type="Pfam" id="PF00501">
    <property type="entry name" value="AMP-binding"/>
    <property type="match status" value="1"/>
</dbReference>
<dbReference type="InterPro" id="IPR042099">
    <property type="entry name" value="ANL_N_sf"/>
</dbReference>
<sequence length="87" mass="9980">MERYEENGPLHEMFRRQVKKTPDRLAVVTEDGRQMTYKELDSTTDTLATWLQIGGVMPDSVVGIYMERCMEYAVSYIAILKAGQFLG</sequence>